<dbReference type="Proteomes" id="UP000248925">
    <property type="component" value="Unassembled WGS sequence"/>
</dbReference>
<organism evidence="2 3">
    <name type="scientific">Rhizobium tubonense</name>
    <dbReference type="NCBI Taxonomy" id="484088"/>
    <lineage>
        <taxon>Bacteria</taxon>
        <taxon>Pseudomonadati</taxon>
        <taxon>Pseudomonadota</taxon>
        <taxon>Alphaproteobacteria</taxon>
        <taxon>Hyphomicrobiales</taxon>
        <taxon>Rhizobiaceae</taxon>
        <taxon>Rhizobium/Agrobacterium group</taxon>
        <taxon>Rhizobium</taxon>
    </lineage>
</organism>
<keyword evidence="3" id="KW-1185">Reference proteome</keyword>
<proteinExistence type="predicted"/>
<sequence length="45" mass="5247">MKVVKRIENFFELRKAYKDLSLLNDASLKDIGVSRSEIRSRVYSA</sequence>
<dbReference type="Pfam" id="PF06568">
    <property type="entry name" value="YjiS-like"/>
    <property type="match status" value="1"/>
</dbReference>
<evidence type="ECO:0000313" key="3">
    <source>
        <dbReference type="Proteomes" id="UP000248925"/>
    </source>
</evidence>
<dbReference type="EMBL" id="PCDP01000065">
    <property type="protein sequence ID" value="PZM08836.1"/>
    <property type="molecule type" value="Genomic_DNA"/>
</dbReference>
<protein>
    <recommendedName>
        <fullName evidence="1">YjiS-like domain-containing protein</fullName>
    </recommendedName>
</protein>
<accession>A0A2W4DYE7</accession>
<feature type="domain" description="YjiS-like" evidence="1">
    <location>
        <begin position="13"/>
        <end position="39"/>
    </location>
</feature>
<evidence type="ECO:0000259" key="1">
    <source>
        <dbReference type="Pfam" id="PF06568"/>
    </source>
</evidence>
<comment type="caution">
    <text evidence="2">The sequence shown here is derived from an EMBL/GenBank/DDBJ whole genome shotgun (WGS) entry which is preliminary data.</text>
</comment>
<name>A0A2W4DYE7_9HYPH</name>
<dbReference type="AlphaFoldDB" id="A0A2W4DYE7"/>
<gene>
    <name evidence="2" type="ORF">CPY51_28135</name>
</gene>
<dbReference type="InterPro" id="IPR009506">
    <property type="entry name" value="YjiS-like"/>
</dbReference>
<dbReference type="OrthoDB" id="7361021at2"/>
<dbReference type="RefSeq" id="WP_111163525.1">
    <property type="nucleotide sequence ID" value="NZ_PCDP01000065.1"/>
</dbReference>
<reference evidence="2 3" key="1">
    <citation type="journal article" date="2018" name="Sci. Rep.">
        <title>Rhizobium tumorigenes sp. nov., a novel plant tumorigenic bacterium isolated from cane gall tumors on thornless blackberry.</title>
        <authorList>
            <person name="Kuzmanovi N."/>
            <person name="Smalla K."/>
            <person name="Gronow S."/>
            <person name="PuBawska J."/>
        </authorList>
    </citation>
    <scope>NUCLEOTIDE SEQUENCE [LARGE SCALE GENOMIC DNA]</scope>
    <source>
        <strain evidence="2 3">CCBAU 85046</strain>
    </source>
</reference>
<evidence type="ECO:0000313" key="2">
    <source>
        <dbReference type="EMBL" id="PZM08836.1"/>
    </source>
</evidence>